<evidence type="ECO:0000313" key="3">
    <source>
        <dbReference type="Proteomes" id="UP000185678"/>
    </source>
</evidence>
<keyword evidence="1" id="KW-1133">Transmembrane helix</keyword>
<name>A0A1N7IKD4_9PROT</name>
<protein>
    <submittedName>
        <fullName evidence="2">Uncharacterized protein</fullName>
    </submittedName>
</protein>
<keyword evidence="1" id="KW-0812">Transmembrane</keyword>
<dbReference type="Proteomes" id="UP000185678">
    <property type="component" value="Unassembled WGS sequence"/>
</dbReference>
<evidence type="ECO:0000313" key="2">
    <source>
        <dbReference type="EMBL" id="SIS37512.1"/>
    </source>
</evidence>
<dbReference type="EMBL" id="FTOA01000001">
    <property type="protein sequence ID" value="SIS37512.1"/>
    <property type="molecule type" value="Genomic_DNA"/>
</dbReference>
<evidence type="ECO:0000256" key="1">
    <source>
        <dbReference type="SAM" id="Phobius"/>
    </source>
</evidence>
<feature type="transmembrane region" description="Helical" evidence="1">
    <location>
        <begin position="9"/>
        <end position="30"/>
    </location>
</feature>
<organism evidence="2 3">
    <name type="scientific">Insolitispirillum peregrinum</name>
    <dbReference type="NCBI Taxonomy" id="80876"/>
    <lineage>
        <taxon>Bacteria</taxon>
        <taxon>Pseudomonadati</taxon>
        <taxon>Pseudomonadota</taxon>
        <taxon>Alphaproteobacteria</taxon>
        <taxon>Rhodospirillales</taxon>
        <taxon>Novispirillaceae</taxon>
        <taxon>Insolitispirillum</taxon>
    </lineage>
</organism>
<dbReference type="STRING" id="80876.SAMN05421779_101260"/>
<reference evidence="2 3" key="1">
    <citation type="submission" date="2017-01" db="EMBL/GenBank/DDBJ databases">
        <authorList>
            <person name="Mah S.A."/>
            <person name="Swanson W.J."/>
            <person name="Moy G.W."/>
            <person name="Vacquier V.D."/>
        </authorList>
    </citation>
    <scope>NUCLEOTIDE SEQUENCE [LARGE SCALE GENOMIC DNA]</scope>
    <source>
        <strain evidence="2 3">DSM 11589</strain>
    </source>
</reference>
<sequence>MQKKPDSGLLAMGILLVLALVVLGAALVVGEMDRFG</sequence>
<proteinExistence type="predicted"/>
<keyword evidence="1" id="KW-0472">Membrane</keyword>
<gene>
    <name evidence="2" type="ORF">SAMN05421779_101260</name>
</gene>
<dbReference type="AlphaFoldDB" id="A0A1N7IKD4"/>
<accession>A0A1N7IKD4</accession>
<keyword evidence="3" id="KW-1185">Reference proteome</keyword>